<dbReference type="Gene3D" id="3.40.50.300">
    <property type="entry name" value="P-loop containing nucleotide triphosphate hydrolases"/>
    <property type="match status" value="1"/>
</dbReference>
<dbReference type="AlphaFoldDB" id="A0A1I2XGM7"/>
<dbReference type="Pfam" id="PF00005">
    <property type="entry name" value="ABC_tran"/>
    <property type="match status" value="1"/>
</dbReference>
<organism evidence="5 6">
    <name type="scientific">Methylobacterium gossipiicola</name>
    <dbReference type="NCBI Taxonomy" id="582675"/>
    <lineage>
        <taxon>Bacteria</taxon>
        <taxon>Pseudomonadati</taxon>
        <taxon>Pseudomonadota</taxon>
        <taxon>Alphaproteobacteria</taxon>
        <taxon>Hyphomicrobiales</taxon>
        <taxon>Methylobacteriaceae</taxon>
        <taxon>Methylobacterium</taxon>
    </lineage>
</organism>
<dbReference type="CDD" id="cd03219">
    <property type="entry name" value="ABC_Mj1267_LivG_branched"/>
    <property type="match status" value="1"/>
</dbReference>
<feature type="domain" description="ABC transporter" evidence="4">
    <location>
        <begin position="6"/>
        <end position="254"/>
    </location>
</feature>
<keyword evidence="6" id="KW-1185">Reference proteome</keyword>
<sequence length="256" mass="27577">MADLILELSDVSLSFKGLKAINALSFSVERGEICALIGPNGAGKSSALNILNGVYRADSGHVAFDGQRLRSIRPGAAARLGIGRTFQHAALFTGLSVLDNVLAGLARYSRTSLIEHALGLPRDAAETRRFREAAEETLSFLELTPYRDRIVATLPYGIQKRVDLARALVARPTLLLLDEPMAGMNGEEKRAIARFIVAARDAFGTTVVLIEHDLGIVMRLSDHVVVLDYGRKVGDGPPDAVRNDPAVIAAYLGKPH</sequence>
<dbReference type="InterPro" id="IPR003439">
    <property type="entry name" value="ABC_transporter-like_ATP-bd"/>
</dbReference>
<evidence type="ECO:0000313" key="5">
    <source>
        <dbReference type="EMBL" id="SFH12572.1"/>
    </source>
</evidence>
<dbReference type="PANTHER" id="PTHR45772:SF1">
    <property type="entry name" value="ABC TRANSPORTER ATP-BINDING PROTEIN"/>
    <property type="match status" value="1"/>
</dbReference>
<dbReference type="SUPFAM" id="SSF52540">
    <property type="entry name" value="P-loop containing nucleoside triphosphate hydrolases"/>
    <property type="match status" value="1"/>
</dbReference>
<name>A0A1I2XGM7_9HYPH</name>
<keyword evidence="1" id="KW-0813">Transport</keyword>
<dbReference type="EMBL" id="FOPM01000042">
    <property type="protein sequence ID" value="SFH12572.1"/>
    <property type="molecule type" value="Genomic_DNA"/>
</dbReference>
<dbReference type="PANTHER" id="PTHR45772">
    <property type="entry name" value="CONSERVED COMPONENT OF ABC TRANSPORTER FOR NATURAL AMINO ACIDS-RELATED"/>
    <property type="match status" value="1"/>
</dbReference>
<accession>A0A1I2XGM7</accession>
<dbReference type="GO" id="GO:0005886">
    <property type="term" value="C:plasma membrane"/>
    <property type="evidence" value="ECO:0007669"/>
    <property type="project" value="TreeGrafter"/>
</dbReference>
<dbReference type="RefSeq" id="WP_091975377.1">
    <property type="nucleotide sequence ID" value="NZ_FOPM01000042.1"/>
</dbReference>
<proteinExistence type="predicted"/>
<evidence type="ECO:0000313" key="6">
    <source>
        <dbReference type="Proteomes" id="UP000199229"/>
    </source>
</evidence>
<dbReference type="InterPro" id="IPR051120">
    <property type="entry name" value="ABC_AA/LPS_Transport"/>
</dbReference>
<dbReference type="SMART" id="SM00382">
    <property type="entry name" value="AAA"/>
    <property type="match status" value="1"/>
</dbReference>
<dbReference type="STRING" id="582675.SAMN05192565_1426"/>
<dbReference type="GO" id="GO:0016887">
    <property type="term" value="F:ATP hydrolysis activity"/>
    <property type="evidence" value="ECO:0007669"/>
    <property type="project" value="InterPro"/>
</dbReference>
<dbReference type="InterPro" id="IPR032823">
    <property type="entry name" value="BCA_ABC_TP_C"/>
</dbReference>
<dbReference type="Proteomes" id="UP000199229">
    <property type="component" value="Unassembled WGS sequence"/>
</dbReference>
<dbReference type="InterPro" id="IPR027417">
    <property type="entry name" value="P-loop_NTPase"/>
</dbReference>
<protein>
    <submittedName>
        <fullName evidence="5">Amino acid/amide ABC transporter ATP-binding protein 1, HAAT family</fullName>
    </submittedName>
</protein>
<dbReference type="OrthoDB" id="9779872at2"/>
<evidence type="ECO:0000256" key="1">
    <source>
        <dbReference type="ARBA" id="ARBA00022448"/>
    </source>
</evidence>
<keyword evidence="3 5" id="KW-0067">ATP-binding</keyword>
<dbReference type="Pfam" id="PF12399">
    <property type="entry name" value="BCA_ABC_TP_C"/>
    <property type="match status" value="1"/>
</dbReference>
<gene>
    <name evidence="5" type="ORF">SAMN05192565_1426</name>
</gene>
<reference evidence="6" key="1">
    <citation type="submission" date="2016-10" db="EMBL/GenBank/DDBJ databases">
        <authorList>
            <person name="Varghese N."/>
            <person name="Submissions S."/>
        </authorList>
    </citation>
    <scope>NUCLEOTIDE SEQUENCE [LARGE SCALE GENOMIC DNA]</scope>
    <source>
        <strain evidence="6">Gh-105</strain>
    </source>
</reference>
<evidence type="ECO:0000259" key="4">
    <source>
        <dbReference type="PROSITE" id="PS50893"/>
    </source>
</evidence>
<evidence type="ECO:0000256" key="3">
    <source>
        <dbReference type="ARBA" id="ARBA00022840"/>
    </source>
</evidence>
<evidence type="ECO:0000256" key="2">
    <source>
        <dbReference type="ARBA" id="ARBA00022741"/>
    </source>
</evidence>
<dbReference type="InterPro" id="IPR003593">
    <property type="entry name" value="AAA+_ATPase"/>
</dbReference>
<dbReference type="PROSITE" id="PS50893">
    <property type="entry name" value="ABC_TRANSPORTER_2"/>
    <property type="match status" value="1"/>
</dbReference>
<dbReference type="GO" id="GO:0005524">
    <property type="term" value="F:ATP binding"/>
    <property type="evidence" value="ECO:0007669"/>
    <property type="project" value="UniProtKB-KW"/>
</dbReference>
<dbReference type="FunFam" id="3.40.50.300:FF:000421">
    <property type="entry name" value="Branched-chain amino acid ABC transporter ATP-binding protein"/>
    <property type="match status" value="1"/>
</dbReference>
<keyword evidence="2" id="KW-0547">Nucleotide-binding</keyword>